<dbReference type="AlphaFoldDB" id="A0A6A9QKJ4"/>
<gene>
    <name evidence="1" type="ORF">D1867_11360</name>
</gene>
<dbReference type="Proteomes" id="UP000440125">
    <property type="component" value="Unassembled WGS sequence"/>
</dbReference>
<dbReference type="OrthoDB" id="36319at2157"/>
<name>A0A6A9QKJ4_ACIIN</name>
<protein>
    <submittedName>
        <fullName evidence="1">Uncharacterized protein</fullName>
    </submittedName>
</protein>
<organism evidence="1 2">
    <name type="scientific">Acidianus infernus</name>
    <dbReference type="NCBI Taxonomy" id="12915"/>
    <lineage>
        <taxon>Archaea</taxon>
        <taxon>Thermoproteota</taxon>
        <taxon>Thermoprotei</taxon>
        <taxon>Sulfolobales</taxon>
        <taxon>Sulfolobaceae</taxon>
        <taxon>Acidianus</taxon>
    </lineage>
</organism>
<reference evidence="1 2" key="1">
    <citation type="submission" date="2019-10" db="EMBL/GenBank/DDBJ databases">
        <title>Genome Sequences from Six Type Strain Members of the Archaeal Family Sulfolobaceae: Acidianus ambivalens, Acidianus infernus, Metallosphaera prunae, Stygiolobus azoricus, Sulfolobus metallicus, and Sulfurisphaera ohwakuensis.</title>
        <authorList>
            <person name="Counts J.A."/>
            <person name="Kelly R.M."/>
        </authorList>
    </citation>
    <scope>NUCLEOTIDE SEQUENCE [LARGE SCALE GENOMIC DNA]</scope>
    <source>
        <strain evidence="1 2">DSM 3191</strain>
    </source>
</reference>
<proteinExistence type="predicted"/>
<accession>A0A6A9QKJ4</accession>
<evidence type="ECO:0000313" key="2">
    <source>
        <dbReference type="Proteomes" id="UP000440125"/>
    </source>
</evidence>
<dbReference type="EMBL" id="WFIY01000004">
    <property type="protein sequence ID" value="MUM65820.1"/>
    <property type="molecule type" value="Genomic_DNA"/>
</dbReference>
<keyword evidence="2" id="KW-1185">Reference proteome</keyword>
<evidence type="ECO:0000313" key="1">
    <source>
        <dbReference type="EMBL" id="MUM65820.1"/>
    </source>
</evidence>
<comment type="caution">
    <text evidence="1">The sequence shown here is derived from an EMBL/GenBank/DDBJ whole genome shotgun (WGS) entry which is preliminary data.</text>
</comment>
<sequence>MPLMWKHINGWDKCRDCWLAYEKGLQHENSLRCYKVGIPISSLNVPVEVFIDEIKKKGYVAKYGYFPFPVSLVSRGVIILYFESKEKMISAVNELRNFVKEPNIREKLFFNTFVNVDWMGGINYRRGCPEYDKKFGDWRKWGNPH</sequence>